<proteinExistence type="predicted"/>
<dbReference type="InterPro" id="IPR046196">
    <property type="entry name" value="DUF6228"/>
</dbReference>
<gene>
    <name evidence="1" type="ORF">SAMN05421541_110367</name>
</gene>
<protein>
    <submittedName>
        <fullName evidence="1">Uncharacterized protein</fullName>
    </submittedName>
</protein>
<keyword evidence="2" id="KW-1185">Reference proteome</keyword>
<name>A0A1I2IV85_9ACTN</name>
<dbReference type="EMBL" id="FONV01000010">
    <property type="protein sequence ID" value="SFF44656.1"/>
    <property type="molecule type" value="Genomic_DNA"/>
</dbReference>
<evidence type="ECO:0000313" key="2">
    <source>
        <dbReference type="Proteomes" id="UP000199645"/>
    </source>
</evidence>
<dbReference type="Pfam" id="PF19739">
    <property type="entry name" value="DUF6228"/>
    <property type="match status" value="1"/>
</dbReference>
<dbReference type="AlphaFoldDB" id="A0A1I2IV85"/>
<sequence length="265" mass="29623">MTGEKPSLQISCCLSVPERISTVLMMAPDNPEVAVFRSTETTAQAVREGGEVTAEVPTATHRLADDGVEVLQAVDPPAIEDIDLSHGRHGRHTRDSRPGSFLLERSHRSTHRPDTRAYFRPMKEPFVLGKAGTARWVLYPPEDLHGDGYIYMTRTELHEDGLTATTMAKVGSGFDGREATLARFMGDLVADWRGWNGSRVWQSLEHELTVEARHDRRRCVSLHVMLRHSGPSWDDTAWSATAVFTLEAGEELSRLAEDLAHWSRL</sequence>
<organism evidence="1 2">
    <name type="scientific">Actinoplanes philippinensis</name>
    <dbReference type="NCBI Taxonomy" id="35752"/>
    <lineage>
        <taxon>Bacteria</taxon>
        <taxon>Bacillati</taxon>
        <taxon>Actinomycetota</taxon>
        <taxon>Actinomycetes</taxon>
        <taxon>Micromonosporales</taxon>
        <taxon>Micromonosporaceae</taxon>
        <taxon>Actinoplanes</taxon>
    </lineage>
</organism>
<dbReference type="Proteomes" id="UP000199645">
    <property type="component" value="Unassembled WGS sequence"/>
</dbReference>
<accession>A0A1I2IV85</accession>
<reference evidence="1 2" key="1">
    <citation type="submission" date="2016-10" db="EMBL/GenBank/DDBJ databases">
        <authorList>
            <person name="de Groot N.N."/>
        </authorList>
    </citation>
    <scope>NUCLEOTIDE SEQUENCE [LARGE SCALE GENOMIC DNA]</scope>
    <source>
        <strain evidence="1 2">DSM 43019</strain>
    </source>
</reference>
<evidence type="ECO:0000313" key="1">
    <source>
        <dbReference type="EMBL" id="SFF44656.1"/>
    </source>
</evidence>